<dbReference type="InterPro" id="IPR017853">
    <property type="entry name" value="GH"/>
</dbReference>
<evidence type="ECO:0000256" key="4">
    <source>
        <dbReference type="ARBA" id="ARBA00012754"/>
    </source>
</evidence>
<dbReference type="InterPro" id="IPR008979">
    <property type="entry name" value="Galactose-bd-like_sf"/>
</dbReference>
<dbReference type="Pfam" id="PF17753">
    <property type="entry name" value="Ig_mannosidase"/>
    <property type="match status" value="1"/>
</dbReference>
<evidence type="ECO:0000256" key="1">
    <source>
        <dbReference type="ARBA" id="ARBA00000829"/>
    </source>
</evidence>
<dbReference type="InterPro" id="IPR054593">
    <property type="entry name" value="Beta-mannosidase-like_N2"/>
</dbReference>
<dbReference type="HOGENOM" id="CLU_005015_3_1_1"/>
<feature type="domain" description="Beta-mannosidase-like galactose-binding" evidence="14">
    <location>
        <begin position="33"/>
        <end position="210"/>
    </location>
</feature>
<dbReference type="PANTHER" id="PTHR43730:SF1">
    <property type="entry name" value="BETA-MANNOSIDASE"/>
    <property type="match status" value="1"/>
</dbReference>
<evidence type="ECO:0000256" key="8">
    <source>
        <dbReference type="ARBA" id="ARBA00023228"/>
    </source>
</evidence>
<dbReference type="InParanoid" id="A8X517"/>
<reference evidence="15 16" key="2">
    <citation type="journal article" date="2011" name="PLoS Genet.">
        <title>Caenorhabditis briggsae recombinant inbred line genotypes reveal inter-strain incompatibility and the evolution of recombination.</title>
        <authorList>
            <person name="Ross J.A."/>
            <person name="Koboldt D.C."/>
            <person name="Staisch J.E."/>
            <person name="Chamberlin H.M."/>
            <person name="Gupta B.P."/>
            <person name="Miller R.D."/>
            <person name="Baird S.E."/>
            <person name="Haag E.S."/>
        </authorList>
    </citation>
    <scope>NUCLEOTIDE SEQUENCE [LARGE SCALE GENOMIC DNA]</scope>
    <source>
        <strain evidence="15 16">AF16</strain>
    </source>
</reference>
<comment type="similarity">
    <text evidence="3">Belongs to the glycosyl hydrolase 2 family.</text>
</comment>
<evidence type="ECO:0000256" key="7">
    <source>
        <dbReference type="ARBA" id="ARBA00023180"/>
    </source>
</evidence>
<keyword evidence="8" id="KW-0458">Lysosome</keyword>
<dbReference type="InterPro" id="IPR036156">
    <property type="entry name" value="Beta-gal/glucu_dom_sf"/>
</dbReference>
<dbReference type="SUPFAM" id="SSF49785">
    <property type="entry name" value="Galactose-binding domain-like"/>
    <property type="match status" value="1"/>
</dbReference>
<dbReference type="Gene3D" id="2.60.40.10">
    <property type="entry name" value="Immunoglobulins"/>
    <property type="match status" value="2"/>
</dbReference>
<dbReference type="FunFam" id="3.20.20.80:FF:000050">
    <property type="entry name" value="Beta-mannosidase B"/>
    <property type="match status" value="1"/>
</dbReference>
<dbReference type="InterPro" id="IPR006102">
    <property type="entry name" value="Ig-like_GH2"/>
</dbReference>
<dbReference type="FunFam" id="2.60.40.10:FF:003250">
    <property type="match status" value="1"/>
</dbReference>
<dbReference type="CTD" id="8587662"/>
<keyword evidence="7" id="KW-0325">Glycoprotein</keyword>
<evidence type="ECO:0000313" key="15">
    <source>
        <dbReference type="EMBL" id="CAP27727.2"/>
    </source>
</evidence>
<dbReference type="InterPro" id="IPR013783">
    <property type="entry name" value="Ig-like_fold"/>
</dbReference>
<keyword evidence="6" id="KW-0378">Hydrolase</keyword>
<dbReference type="Pfam" id="PF00703">
    <property type="entry name" value="Glyco_hydro_2"/>
    <property type="match status" value="1"/>
</dbReference>
<proteinExistence type="inferred from homology"/>
<evidence type="ECO:0000259" key="14">
    <source>
        <dbReference type="Pfam" id="PF22666"/>
    </source>
</evidence>
<dbReference type="GO" id="GO:0006516">
    <property type="term" value="P:glycoprotein catabolic process"/>
    <property type="evidence" value="ECO:0000318"/>
    <property type="project" value="GO_Central"/>
</dbReference>
<keyword evidence="16" id="KW-1185">Reference proteome</keyword>
<evidence type="ECO:0000313" key="16">
    <source>
        <dbReference type="Proteomes" id="UP000008549"/>
    </source>
</evidence>
<feature type="domain" description="Beta-mannosidase Ig-fold" evidence="13">
    <location>
        <begin position="846"/>
        <end position="914"/>
    </location>
</feature>
<evidence type="ECO:0000256" key="10">
    <source>
        <dbReference type="ARBA" id="ARBA00033445"/>
    </source>
</evidence>
<dbReference type="InterPro" id="IPR041625">
    <property type="entry name" value="Beta-mannosidase_Ig"/>
</dbReference>
<dbReference type="FunFam" id="2.60.120.260:FF:000060">
    <property type="entry name" value="Probable beta-mannosidase"/>
    <property type="match status" value="1"/>
</dbReference>
<reference evidence="15 16" key="1">
    <citation type="journal article" date="2003" name="PLoS Biol.">
        <title>The genome sequence of Caenorhabditis briggsae: a platform for comparative genomics.</title>
        <authorList>
            <person name="Stein L.D."/>
            <person name="Bao Z."/>
            <person name="Blasiar D."/>
            <person name="Blumenthal T."/>
            <person name="Brent M.R."/>
            <person name="Chen N."/>
            <person name="Chinwalla A."/>
            <person name="Clarke L."/>
            <person name="Clee C."/>
            <person name="Coghlan A."/>
            <person name="Coulson A."/>
            <person name="D'Eustachio P."/>
            <person name="Fitch D.H."/>
            <person name="Fulton L.A."/>
            <person name="Fulton R.E."/>
            <person name="Griffiths-Jones S."/>
            <person name="Harris T.W."/>
            <person name="Hillier L.W."/>
            <person name="Kamath R."/>
            <person name="Kuwabara P.E."/>
            <person name="Mardis E.R."/>
            <person name="Marra M.A."/>
            <person name="Miner T.L."/>
            <person name="Minx P."/>
            <person name="Mullikin J.C."/>
            <person name="Plumb R.W."/>
            <person name="Rogers J."/>
            <person name="Schein J.E."/>
            <person name="Sohrmann M."/>
            <person name="Spieth J."/>
            <person name="Stajich J.E."/>
            <person name="Wei C."/>
            <person name="Willey D."/>
            <person name="Wilson R.K."/>
            <person name="Durbin R."/>
            <person name="Waterston R.H."/>
        </authorList>
    </citation>
    <scope>NUCLEOTIDE SEQUENCE [LARGE SCALE GENOMIC DNA]</scope>
    <source>
        <strain evidence="15 16">AF16</strain>
    </source>
</reference>
<dbReference type="GeneID" id="8587662"/>
<keyword evidence="5 11" id="KW-0732">Signal</keyword>
<evidence type="ECO:0000256" key="6">
    <source>
        <dbReference type="ARBA" id="ARBA00022801"/>
    </source>
</evidence>
<evidence type="ECO:0000256" key="5">
    <source>
        <dbReference type="ARBA" id="ARBA00022729"/>
    </source>
</evidence>
<evidence type="ECO:0000256" key="3">
    <source>
        <dbReference type="ARBA" id="ARBA00007401"/>
    </source>
</evidence>
<organism evidence="15 16">
    <name type="scientific">Caenorhabditis briggsae</name>
    <dbReference type="NCBI Taxonomy" id="6238"/>
    <lineage>
        <taxon>Eukaryota</taxon>
        <taxon>Metazoa</taxon>
        <taxon>Ecdysozoa</taxon>
        <taxon>Nematoda</taxon>
        <taxon>Chromadorea</taxon>
        <taxon>Rhabditida</taxon>
        <taxon>Rhabditina</taxon>
        <taxon>Rhabditomorpha</taxon>
        <taxon>Rhabditoidea</taxon>
        <taxon>Rhabditidae</taxon>
        <taxon>Peloderinae</taxon>
        <taxon>Caenorhabditis</taxon>
    </lineage>
</organism>
<dbReference type="Proteomes" id="UP000008549">
    <property type="component" value="Unassembled WGS sequence"/>
</dbReference>
<dbReference type="EMBL" id="HE601041">
    <property type="protein sequence ID" value="CAP27727.2"/>
    <property type="molecule type" value="Genomic_DNA"/>
</dbReference>
<dbReference type="EC" id="3.2.1.25" evidence="4"/>
<accession>A8X517</accession>
<evidence type="ECO:0000313" key="17">
    <source>
        <dbReference type="WormBase" id="CBG07306"/>
    </source>
</evidence>
<dbReference type="PANTHER" id="PTHR43730">
    <property type="entry name" value="BETA-MANNOSIDASE"/>
    <property type="match status" value="1"/>
</dbReference>
<dbReference type="SUPFAM" id="SSF51445">
    <property type="entry name" value="(Trans)glycosidases"/>
    <property type="match status" value="1"/>
</dbReference>
<dbReference type="KEGG" id="cbr:CBG_07306"/>
<feature type="chain" id="PRO_5002732632" description="beta-mannosidase" evidence="11">
    <location>
        <begin position="22"/>
        <end position="916"/>
    </location>
</feature>
<dbReference type="FunFam" id="2.60.40.10:FF:003044">
    <property type="entry name" value="Probable beta-mannosidase"/>
    <property type="match status" value="1"/>
</dbReference>
<protein>
    <recommendedName>
        <fullName evidence="4">beta-mannosidase</fullName>
        <ecNumber evidence="4">3.2.1.25</ecNumber>
    </recommendedName>
    <alternativeName>
        <fullName evidence="10">Mannanase</fullName>
    </alternativeName>
</protein>
<evidence type="ECO:0000259" key="12">
    <source>
        <dbReference type="Pfam" id="PF00703"/>
    </source>
</evidence>
<dbReference type="STRING" id="6238.A8X517"/>
<sequence>MHMSQCARLFWLSLLLYSTEAFNDLIDLSLQPWEFWSSNKTINGTGNVPGDIYSDLFASGYIESPLFGENHLNLRWVSEEDWTYRTTVYLGKETQQPGYFLDLASVDTIATVYWNGEKVLHTRNQFVPYHVNVTDLIIESGENELMIKFKSPVRYSKRRADEYVSVFGHKLPPDCNPDIYHGECHQNFIRKAQYSYAWDWGPSFPTVGIAGDIYLNVYRGQLFHDFTFKTRFNNGKWHLQMEFDVFHYGSRTVDFEVRIPELGVRETDYYRVLSSKSMQGRSKLRLKFSIPMEKEPKRWWPNGMGKQKLYDIYVAMGYQSNLKFPSHIIRFFSEKQKKIGFKTVELVQDYIDPKKPEYGRNFYFKINDVPIFLKGTNWIPVSMFRNTTENKARTEFLLDSAAEVGMNVIRLWGGGYYESNEFYDYTAQKGILVWQDLMFACALYPTTEEFIKLTDAEVYNQIDRIADHTSLLVVAGNNENEAAIRGHWWKTSNYTENQQVKDYVLLYKRFAKIAKELMPNVPFVMSSPSNGVETEKEGGVAKNPYDNRYGDIHYYNEFVNLWRDETYLTPRCASEYGVQSYPLRETMLNWINESDWEYTSKTMFHRQHHPGGIATNLLMIFQHLPIPSECKSIKRENIHQCKYVTSSSYMSRLAYFSQIHQVIALKVQTLHYRRFRNITTEDGLGNTMCAMYWQLNDVWAAPTWSTIDFDQNWKLAHYEARRFFANSAIYAYADEADFNLKVFLLNDHMTPLQNVTVNIQQLSWGNGLDPILTEEFHVDSVPAGTSQVLNTEMKFSKITELSEYLYVSTLYNSTGGKIHEDVLVPDFLFEVDFNTFGDVRIGDVKRIDELTYEVNVTTDKVSPFTWISCKKPFIGWFTDNGFHMIQTLRTVRLVTKVEVDLQKSDFEVCNLKNCYV</sequence>
<dbReference type="SUPFAM" id="SSF49303">
    <property type="entry name" value="beta-Galactosidase/glucuronidase domain"/>
    <property type="match status" value="1"/>
</dbReference>
<evidence type="ECO:0000256" key="9">
    <source>
        <dbReference type="ARBA" id="ARBA00023295"/>
    </source>
</evidence>
<name>A8X517_CAEBR</name>
<dbReference type="Gene3D" id="3.20.20.80">
    <property type="entry name" value="Glycosidases"/>
    <property type="match status" value="1"/>
</dbReference>
<dbReference type="eggNOG" id="KOG2230">
    <property type="taxonomic scope" value="Eukaryota"/>
</dbReference>
<dbReference type="Gene3D" id="2.60.120.260">
    <property type="entry name" value="Galactose-binding domain-like"/>
    <property type="match status" value="1"/>
</dbReference>
<comment type="catalytic activity">
    <reaction evidence="1">
        <text>Hydrolysis of terminal, non-reducing beta-D-mannose residues in beta-D-mannosides.</text>
        <dbReference type="EC" id="3.2.1.25"/>
    </reaction>
</comment>
<dbReference type="Pfam" id="PF22666">
    <property type="entry name" value="Glyco_hydro_2_N2"/>
    <property type="match status" value="1"/>
</dbReference>
<gene>
    <name evidence="15 17" type="ORF">CBG07306</name>
    <name evidence="15" type="ORF">CBG_07306</name>
</gene>
<dbReference type="WormBase" id="CBG07306">
    <property type="protein sequence ID" value="CBP07762"/>
    <property type="gene ID" value="WBGene00029393"/>
</dbReference>
<dbReference type="InterPro" id="IPR050887">
    <property type="entry name" value="Beta-mannosidase_GH2"/>
</dbReference>
<dbReference type="RefSeq" id="XP_045093563.1">
    <property type="nucleotide sequence ID" value="XM_045240641.1"/>
</dbReference>
<dbReference type="AlphaFoldDB" id="A8X517"/>
<feature type="signal peptide" evidence="11">
    <location>
        <begin position="1"/>
        <end position="21"/>
    </location>
</feature>
<dbReference type="FunCoup" id="A8X517">
    <property type="interactions" value="2187"/>
</dbReference>
<dbReference type="GO" id="GO:0005764">
    <property type="term" value="C:lysosome"/>
    <property type="evidence" value="ECO:0007669"/>
    <property type="project" value="UniProtKB-SubCell"/>
</dbReference>
<evidence type="ECO:0000256" key="11">
    <source>
        <dbReference type="SAM" id="SignalP"/>
    </source>
</evidence>
<evidence type="ECO:0000256" key="2">
    <source>
        <dbReference type="ARBA" id="ARBA00004371"/>
    </source>
</evidence>
<keyword evidence="9" id="KW-0326">Glycosidase</keyword>
<evidence type="ECO:0000259" key="13">
    <source>
        <dbReference type="Pfam" id="PF17753"/>
    </source>
</evidence>
<comment type="subcellular location">
    <subcellularLocation>
        <location evidence="2">Lysosome</location>
    </subcellularLocation>
</comment>
<dbReference type="OMA" id="PWKPAYI"/>
<feature type="domain" description="Glycoside hydrolase family 2 immunoglobulin-like beta-sandwich" evidence="12">
    <location>
        <begin position="224"/>
        <end position="316"/>
    </location>
</feature>
<dbReference type="GO" id="GO:0004567">
    <property type="term" value="F:beta-mannosidase activity"/>
    <property type="evidence" value="ECO:0000318"/>
    <property type="project" value="GO_Central"/>
</dbReference>